<evidence type="ECO:0000313" key="3">
    <source>
        <dbReference type="EMBL" id="KAK2555068.1"/>
    </source>
</evidence>
<dbReference type="GO" id="GO:0005737">
    <property type="term" value="C:cytoplasm"/>
    <property type="evidence" value="ECO:0007669"/>
    <property type="project" value="TreeGrafter"/>
</dbReference>
<keyword evidence="4" id="KW-1185">Reference proteome</keyword>
<reference evidence="3" key="1">
    <citation type="journal article" date="2023" name="G3 (Bethesda)">
        <title>Whole genome assembly and annotation of the endangered Caribbean coral Acropora cervicornis.</title>
        <authorList>
            <person name="Selwyn J.D."/>
            <person name="Vollmer S.V."/>
        </authorList>
    </citation>
    <scope>NUCLEOTIDE SEQUENCE</scope>
    <source>
        <strain evidence="3">K2</strain>
    </source>
</reference>
<dbReference type="InterPro" id="IPR038586">
    <property type="entry name" value="Tctex-1-like_sf"/>
</dbReference>
<evidence type="ECO:0000313" key="4">
    <source>
        <dbReference type="Proteomes" id="UP001249851"/>
    </source>
</evidence>
<dbReference type="Proteomes" id="UP001249851">
    <property type="component" value="Unassembled WGS sequence"/>
</dbReference>
<dbReference type="InterPro" id="IPR005334">
    <property type="entry name" value="Tctex-1-like"/>
</dbReference>
<dbReference type="GO" id="GO:0005868">
    <property type="term" value="C:cytoplasmic dynein complex"/>
    <property type="evidence" value="ECO:0007669"/>
    <property type="project" value="TreeGrafter"/>
</dbReference>
<dbReference type="GO" id="GO:0045505">
    <property type="term" value="F:dynein intermediate chain binding"/>
    <property type="evidence" value="ECO:0007669"/>
    <property type="project" value="TreeGrafter"/>
</dbReference>
<feature type="region of interest" description="Disordered" evidence="2">
    <location>
        <begin position="46"/>
        <end position="81"/>
    </location>
</feature>
<dbReference type="AlphaFoldDB" id="A0AAD9Q5F1"/>
<dbReference type="PANTHER" id="PTHR21255">
    <property type="entry name" value="T-COMPLEX-ASSOCIATED-TESTIS-EXPRESSED 1/ DYNEIN LIGHT CHAIN"/>
    <property type="match status" value="1"/>
</dbReference>
<reference evidence="3" key="2">
    <citation type="journal article" date="2023" name="Science">
        <title>Genomic signatures of disease resistance in endangered staghorn corals.</title>
        <authorList>
            <person name="Vollmer S.V."/>
            <person name="Selwyn J.D."/>
            <person name="Despard B.A."/>
            <person name="Roesel C.L."/>
        </authorList>
    </citation>
    <scope>NUCLEOTIDE SEQUENCE</scope>
    <source>
        <strain evidence="3">K2</strain>
    </source>
</reference>
<protein>
    <submittedName>
        <fullName evidence="3">Dynein light chain Tctex-type 5-B</fullName>
    </submittedName>
</protein>
<accession>A0AAD9Q5F1</accession>
<dbReference type="GO" id="GO:0007018">
    <property type="term" value="P:microtubule-based movement"/>
    <property type="evidence" value="ECO:0007669"/>
    <property type="project" value="TreeGrafter"/>
</dbReference>
<proteinExistence type="inferred from homology"/>
<dbReference type="PANTHER" id="PTHR21255:SF65">
    <property type="entry name" value="TCTEX1 DOMAIN-CONTAINING PROTEIN 2"/>
    <property type="match status" value="1"/>
</dbReference>
<feature type="compositionally biased region" description="Polar residues" evidence="2">
    <location>
        <begin position="241"/>
        <end position="259"/>
    </location>
</feature>
<sequence>MMSVTNSTRKRSLTLTSLEPFLRKQKSERLRTTSINSLASGIASHDARQRSVTWHGTEEESLSCSRKFPPAEPGSPHDTADLEDFKDELETQEIIRRVIVEELDRFLSEVDYQGERCVAQCTEISQAVESRVKSITPEQTKPDPCITIPLQLVETIGADNKGNEMGIFPTVRNKSFYIGRGVDNESRGKAGKDFNYVTKEERTGFSMMPASETSSRRSSMAFTEVQKTAVNLLDPLAGRQRTYSASSSKHSTQRKSVTMTNPRVAQDVQTLAPRLANTYKMQPDEDKRFKCKDVTDIIDHVLEERLKGLSYDPDKCRFLLPSIADEIKEKVKQLGFDRFKLVCLVTIGELHNQGVRVASRCLWNTETDRLATSSFCKNDLFASAVVFGIYKE</sequence>
<dbReference type="EMBL" id="JARQWQ010000065">
    <property type="protein sequence ID" value="KAK2555068.1"/>
    <property type="molecule type" value="Genomic_DNA"/>
</dbReference>
<name>A0AAD9Q5F1_ACRCE</name>
<evidence type="ECO:0000256" key="1">
    <source>
        <dbReference type="ARBA" id="ARBA00005361"/>
    </source>
</evidence>
<dbReference type="Pfam" id="PF03645">
    <property type="entry name" value="Tctex-1"/>
    <property type="match status" value="1"/>
</dbReference>
<feature type="region of interest" description="Disordered" evidence="2">
    <location>
        <begin position="240"/>
        <end position="259"/>
    </location>
</feature>
<organism evidence="3 4">
    <name type="scientific">Acropora cervicornis</name>
    <name type="common">Staghorn coral</name>
    <dbReference type="NCBI Taxonomy" id="6130"/>
    <lineage>
        <taxon>Eukaryota</taxon>
        <taxon>Metazoa</taxon>
        <taxon>Cnidaria</taxon>
        <taxon>Anthozoa</taxon>
        <taxon>Hexacorallia</taxon>
        <taxon>Scleractinia</taxon>
        <taxon>Astrocoeniina</taxon>
        <taxon>Acroporidae</taxon>
        <taxon>Acropora</taxon>
    </lineage>
</organism>
<comment type="similarity">
    <text evidence="1">Belongs to the dynein light chain Tctex-type family.</text>
</comment>
<gene>
    <name evidence="3" type="ORF">P5673_023420</name>
</gene>
<evidence type="ECO:0000256" key="2">
    <source>
        <dbReference type="SAM" id="MobiDB-lite"/>
    </source>
</evidence>
<dbReference type="CDD" id="cd21451">
    <property type="entry name" value="DLC-like_TCTEX1D"/>
    <property type="match status" value="1"/>
</dbReference>
<dbReference type="Gene3D" id="3.30.1140.40">
    <property type="entry name" value="Tctex-1"/>
    <property type="match status" value="1"/>
</dbReference>
<comment type="caution">
    <text evidence="3">The sequence shown here is derived from an EMBL/GenBank/DDBJ whole genome shotgun (WGS) entry which is preliminary data.</text>
</comment>